<evidence type="ECO:0000256" key="11">
    <source>
        <dbReference type="PIRSR" id="PIRSR000099-1"/>
    </source>
</evidence>
<dbReference type="FunFam" id="3.40.50.1980:FF:000001">
    <property type="entry name" value="Histidinol dehydrogenase"/>
    <property type="match status" value="1"/>
</dbReference>
<dbReference type="InterPro" id="IPR022695">
    <property type="entry name" value="Histidinol_DH_monofunct"/>
</dbReference>
<evidence type="ECO:0000256" key="5">
    <source>
        <dbReference type="ARBA" id="ARBA00016531"/>
    </source>
</evidence>
<feature type="binding site" evidence="13">
    <location>
        <position position="407"/>
    </location>
    <ligand>
        <name>substrate</name>
    </ligand>
</feature>
<feature type="binding site" evidence="14">
    <location>
        <position position="353"/>
    </location>
    <ligand>
        <name>Zn(2+)</name>
        <dbReference type="ChEBI" id="CHEBI:29105"/>
    </ligand>
</feature>
<dbReference type="GO" id="GO:0005829">
    <property type="term" value="C:cytosol"/>
    <property type="evidence" value="ECO:0007669"/>
    <property type="project" value="TreeGrafter"/>
</dbReference>
<feature type="binding site" evidence="13">
    <location>
        <position position="320"/>
    </location>
    <ligand>
        <name>substrate</name>
    </ligand>
</feature>
<keyword evidence="7 14" id="KW-0862">Zinc</keyword>
<feature type="binding site" evidence="14">
    <location>
        <position position="412"/>
    </location>
    <ligand>
        <name>Zn(2+)</name>
        <dbReference type="ChEBI" id="CHEBI:29105"/>
    </ligand>
</feature>
<dbReference type="EMBL" id="PHEX01000025">
    <property type="protein sequence ID" value="PKQ28257.1"/>
    <property type="molecule type" value="Genomic_DNA"/>
</dbReference>
<feature type="binding site" evidence="14">
    <location>
        <position position="261"/>
    </location>
    <ligand>
        <name>Zn(2+)</name>
        <dbReference type="ChEBI" id="CHEBI:29105"/>
    </ligand>
</feature>
<accession>A0A2N3G6B4</accession>
<evidence type="ECO:0000256" key="14">
    <source>
        <dbReference type="PIRSR" id="PIRSR000099-4"/>
    </source>
</evidence>
<dbReference type="PANTHER" id="PTHR21256">
    <property type="entry name" value="HISTIDINOL DEHYDROGENASE HDH"/>
    <property type="match status" value="1"/>
</dbReference>
<comment type="function">
    <text evidence="1">Catalyzes the sequential NAD-dependent oxidations of L-histidinol to L-histidinaldehyde and then to L-histidine.</text>
</comment>
<comment type="catalytic activity">
    <reaction evidence="9">
        <text>L-histidinol + 2 NAD(+) + H2O = L-histidine + 2 NADH + 3 H(+)</text>
        <dbReference type="Rhea" id="RHEA:20641"/>
        <dbReference type="ChEBI" id="CHEBI:15377"/>
        <dbReference type="ChEBI" id="CHEBI:15378"/>
        <dbReference type="ChEBI" id="CHEBI:57540"/>
        <dbReference type="ChEBI" id="CHEBI:57595"/>
        <dbReference type="ChEBI" id="CHEBI:57699"/>
        <dbReference type="ChEBI" id="CHEBI:57945"/>
        <dbReference type="EC" id="1.1.1.23"/>
    </reaction>
</comment>
<evidence type="ECO:0000256" key="1">
    <source>
        <dbReference type="ARBA" id="ARBA00003850"/>
    </source>
</evidence>
<dbReference type="AlphaFoldDB" id="A0A2N3G6B4"/>
<evidence type="ECO:0000256" key="2">
    <source>
        <dbReference type="ARBA" id="ARBA00004940"/>
    </source>
</evidence>
<dbReference type="NCBIfam" id="TIGR00069">
    <property type="entry name" value="hisD"/>
    <property type="match status" value="1"/>
</dbReference>
<evidence type="ECO:0000313" key="16">
    <source>
        <dbReference type="EMBL" id="PKQ28257.1"/>
    </source>
</evidence>
<feature type="binding site" evidence="12">
    <location>
        <position position="216"/>
    </location>
    <ligand>
        <name>NAD(+)</name>
        <dbReference type="ChEBI" id="CHEBI:57540"/>
    </ligand>
</feature>
<feature type="binding site" evidence="12">
    <location>
        <position position="193"/>
    </location>
    <ligand>
        <name>NAD(+)</name>
        <dbReference type="ChEBI" id="CHEBI:57540"/>
    </ligand>
</feature>
<dbReference type="InterPro" id="IPR001692">
    <property type="entry name" value="Histidinol_DH_CS"/>
</dbReference>
<dbReference type="CDD" id="cd06572">
    <property type="entry name" value="Histidinol_dh"/>
    <property type="match status" value="1"/>
</dbReference>
<name>A0A2N3G6B4_9ACTN</name>
<dbReference type="UniPathway" id="UPA00031">
    <property type="reaction ID" value="UER00014"/>
</dbReference>
<dbReference type="PROSITE" id="PS00611">
    <property type="entry name" value="HISOL_DEHYDROGENASE"/>
    <property type="match status" value="1"/>
</dbReference>
<feature type="binding site" evidence="13">
    <location>
        <position position="261"/>
    </location>
    <ligand>
        <name>substrate</name>
    </ligand>
</feature>
<reference evidence="16 17" key="1">
    <citation type="journal article" date="2017" name="ISME J.">
        <title>Potential for microbial H2 and metal transformations associated with novel bacteria and archaea in deep terrestrial subsurface sediments.</title>
        <authorList>
            <person name="Hernsdorf A.W."/>
            <person name="Amano Y."/>
            <person name="Miyakawa K."/>
            <person name="Ise K."/>
            <person name="Suzuki Y."/>
            <person name="Anantharaman K."/>
            <person name="Probst A."/>
            <person name="Burstein D."/>
            <person name="Thomas B.C."/>
            <person name="Banfield J.F."/>
        </authorList>
    </citation>
    <scope>NUCLEOTIDE SEQUENCE [LARGE SCALE GENOMIC DNA]</scope>
    <source>
        <strain evidence="16">HGW-Actinobacteria-3</strain>
    </source>
</reference>
<dbReference type="SUPFAM" id="SSF53720">
    <property type="entry name" value="ALDH-like"/>
    <property type="match status" value="1"/>
</dbReference>
<evidence type="ECO:0000256" key="10">
    <source>
        <dbReference type="PIRNR" id="PIRNR000099"/>
    </source>
</evidence>
<feature type="binding site" evidence="12">
    <location>
        <position position="131"/>
    </location>
    <ligand>
        <name>NAD(+)</name>
        <dbReference type="ChEBI" id="CHEBI:57540"/>
    </ligand>
</feature>
<dbReference type="InterPro" id="IPR016161">
    <property type="entry name" value="Ald_DH/histidinol_DH"/>
</dbReference>
<comment type="caution">
    <text evidence="16">The sequence shown here is derived from an EMBL/GenBank/DDBJ whole genome shotgun (WGS) entry which is preliminary data.</text>
</comment>
<feature type="active site" description="Proton acceptor" evidence="11">
    <location>
        <position position="320"/>
    </location>
</feature>
<dbReference type="InterPro" id="IPR012131">
    <property type="entry name" value="Hstdl_DH"/>
</dbReference>
<evidence type="ECO:0000256" key="9">
    <source>
        <dbReference type="ARBA" id="ARBA00049489"/>
    </source>
</evidence>
<feature type="binding site" evidence="13">
    <location>
        <position position="353"/>
    </location>
    <ligand>
        <name>substrate</name>
    </ligand>
</feature>
<feature type="binding site" evidence="13">
    <location>
        <position position="264"/>
    </location>
    <ligand>
        <name>substrate</name>
    </ligand>
</feature>
<dbReference type="PANTHER" id="PTHR21256:SF2">
    <property type="entry name" value="HISTIDINE BIOSYNTHESIS TRIFUNCTIONAL PROTEIN"/>
    <property type="match status" value="1"/>
</dbReference>
<feature type="active site" description="Proton acceptor" evidence="11">
    <location>
        <position position="319"/>
    </location>
</feature>
<dbReference type="Gene3D" id="3.40.50.1980">
    <property type="entry name" value="Nitrogenase molybdenum iron protein domain"/>
    <property type="match status" value="2"/>
</dbReference>
<keyword evidence="6 14" id="KW-0479">Metal-binding</keyword>
<feature type="binding site" evidence="14">
    <location>
        <position position="264"/>
    </location>
    <ligand>
        <name>Zn(2+)</name>
        <dbReference type="ChEBI" id="CHEBI:29105"/>
    </ligand>
</feature>
<proteinExistence type="inferred from homology"/>
<evidence type="ECO:0000256" key="15">
    <source>
        <dbReference type="RuleBase" id="RU004175"/>
    </source>
</evidence>
<evidence type="ECO:0000256" key="13">
    <source>
        <dbReference type="PIRSR" id="PIRSR000099-3"/>
    </source>
</evidence>
<dbReference type="GO" id="GO:0046872">
    <property type="term" value="F:metal ion binding"/>
    <property type="evidence" value="ECO:0007669"/>
    <property type="project" value="UniProtKB-KW"/>
</dbReference>
<evidence type="ECO:0000256" key="4">
    <source>
        <dbReference type="ARBA" id="ARBA00012965"/>
    </source>
</evidence>
<dbReference type="GO" id="GO:0051287">
    <property type="term" value="F:NAD binding"/>
    <property type="evidence" value="ECO:0007669"/>
    <property type="project" value="InterPro"/>
</dbReference>
<sequence>MLINTYEEIGQEDTTGIAALLREQTEAQQDVTEVVLSIIEGVKKNGDAALVEFTERYDGVRLEQAALELPVSAGRVALNALDVKTRGALEKAAERIEAFSRECLNRDWTFEPASGITVGQVSRPLQTVGLYLPGGRFAYPSTVLMTGIPARCAGVKEIICCIPPGDGGDINNVTVAATALVGGCRVFRVGGAQAIAAMAYGTETVPRCLMVSGPGNMYVATAKRLVSGVVTVDTEAGPSEILIYADAGARASYVVADLMAQLEHDPHALAALITESDDLIKDARKRLEALDADSKGSVSLLASAGREQSLALINAIAPEHLELMVDDAESLLPSIMTAGCVFLGPWSAVTMGDYIAGPSHVLPTGGSAARLSGLSALDFTRTMNVVSYTQEGFAVDAEHARLLAGIEGLENHARSIEIRTGGESSQVEV</sequence>
<evidence type="ECO:0000256" key="12">
    <source>
        <dbReference type="PIRSR" id="PIRSR000099-2"/>
    </source>
</evidence>
<dbReference type="EC" id="1.1.1.23" evidence="4"/>
<feature type="binding site" evidence="13">
    <location>
        <position position="239"/>
    </location>
    <ligand>
        <name>substrate</name>
    </ligand>
</feature>
<dbReference type="PIRSF" id="PIRSF000099">
    <property type="entry name" value="Histidinol_dh"/>
    <property type="match status" value="1"/>
</dbReference>
<evidence type="ECO:0000256" key="7">
    <source>
        <dbReference type="ARBA" id="ARBA00022833"/>
    </source>
</evidence>
<protein>
    <recommendedName>
        <fullName evidence="5">Histidinol dehydrogenase</fullName>
        <ecNumber evidence="4">1.1.1.23</ecNumber>
    </recommendedName>
</protein>
<dbReference type="Gene3D" id="1.20.5.1300">
    <property type="match status" value="1"/>
</dbReference>
<comment type="similarity">
    <text evidence="3 10 15">Belongs to the histidinol dehydrogenase family.</text>
</comment>
<comment type="cofactor">
    <cofactor evidence="14">
        <name>Zn(2+)</name>
        <dbReference type="ChEBI" id="CHEBI:29105"/>
    </cofactor>
    <text evidence="14">Binds 1 zinc ion per subunit.</text>
</comment>
<dbReference type="GO" id="GO:0004399">
    <property type="term" value="F:histidinol dehydrogenase activity"/>
    <property type="evidence" value="ECO:0007669"/>
    <property type="project" value="UniProtKB-EC"/>
</dbReference>
<feature type="binding site" evidence="13">
    <location>
        <position position="412"/>
    </location>
    <ligand>
        <name>substrate</name>
    </ligand>
</feature>
<evidence type="ECO:0000256" key="8">
    <source>
        <dbReference type="ARBA" id="ARBA00023002"/>
    </source>
</evidence>
<keyword evidence="12" id="KW-0520">NAD</keyword>
<evidence type="ECO:0000256" key="3">
    <source>
        <dbReference type="ARBA" id="ARBA00010178"/>
    </source>
</evidence>
<dbReference type="Proteomes" id="UP000233654">
    <property type="component" value="Unassembled WGS sequence"/>
</dbReference>
<dbReference type="PRINTS" id="PR00083">
    <property type="entry name" value="HOLDHDRGNASE"/>
</dbReference>
<evidence type="ECO:0000313" key="17">
    <source>
        <dbReference type="Proteomes" id="UP000233654"/>
    </source>
</evidence>
<comment type="pathway">
    <text evidence="2">Amino-acid biosynthesis; L-histidine biosynthesis; L-histidine from 5-phospho-alpha-D-ribose 1-diphosphate: step 9/9.</text>
</comment>
<gene>
    <name evidence="16" type="primary">hisD</name>
    <name evidence="16" type="ORF">CVT63_03770</name>
</gene>
<organism evidence="16 17">
    <name type="scientific">Candidatus Anoxymicrobium japonicum</name>
    <dbReference type="NCBI Taxonomy" id="2013648"/>
    <lineage>
        <taxon>Bacteria</taxon>
        <taxon>Bacillati</taxon>
        <taxon>Actinomycetota</taxon>
        <taxon>Candidatus Geothermincolia</taxon>
        <taxon>Candidatus Geothermincolales</taxon>
        <taxon>Candidatus Anoxymicrobiaceae</taxon>
        <taxon>Candidatus Anoxymicrobium</taxon>
    </lineage>
</organism>
<evidence type="ECO:0000256" key="6">
    <source>
        <dbReference type="ARBA" id="ARBA00022723"/>
    </source>
</evidence>
<keyword evidence="8 10" id="KW-0560">Oxidoreductase</keyword>
<dbReference type="GO" id="GO:0000105">
    <property type="term" value="P:L-histidine biosynthetic process"/>
    <property type="evidence" value="ECO:0007669"/>
    <property type="project" value="UniProtKB-UniPathway"/>
</dbReference>
<dbReference type="Pfam" id="PF00815">
    <property type="entry name" value="Histidinol_dh"/>
    <property type="match status" value="1"/>
</dbReference>